<dbReference type="RefSeq" id="WP_085149037.1">
    <property type="nucleotide sequence ID" value="NZ_AP022612.1"/>
</dbReference>
<dbReference type="OrthoDB" id="4563543at2"/>
<dbReference type="AlphaFoldDB" id="A0A7I7Y027"/>
<name>A0A7I7Y027_9MYCO</name>
<dbReference type="EMBL" id="AP022612">
    <property type="protein sequence ID" value="BBZ34927.1"/>
    <property type="molecule type" value="Genomic_DNA"/>
</dbReference>
<keyword evidence="2" id="KW-1185">Reference proteome</keyword>
<evidence type="ECO:0000313" key="2">
    <source>
        <dbReference type="Proteomes" id="UP000466931"/>
    </source>
</evidence>
<organism evidence="1 2">
    <name type="scientific">Mycolicibacterium confluentis</name>
    <dbReference type="NCBI Taxonomy" id="28047"/>
    <lineage>
        <taxon>Bacteria</taxon>
        <taxon>Bacillati</taxon>
        <taxon>Actinomycetota</taxon>
        <taxon>Actinomycetes</taxon>
        <taxon>Mycobacteriales</taxon>
        <taxon>Mycobacteriaceae</taxon>
        <taxon>Mycolicibacterium</taxon>
    </lineage>
</organism>
<reference evidence="1" key="1">
    <citation type="journal article" date="2019" name="Emerg. Microbes Infect.">
        <title>Comprehensive subspecies identification of 175 nontuberculous mycobacteria species based on 7547 genomic profiles.</title>
        <authorList>
            <person name="Matsumoto Y."/>
            <person name="Kinjo T."/>
            <person name="Motooka D."/>
            <person name="Nabeya D."/>
            <person name="Jung N."/>
            <person name="Uechi K."/>
            <person name="Horii T."/>
            <person name="Iida T."/>
            <person name="Fujita J."/>
            <person name="Nakamura S."/>
        </authorList>
    </citation>
    <scope>NUCLEOTIDE SEQUENCE [LARGE SCALE GENOMIC DNA]</scope>
    <source>
        <strain evidence="1">JCM 13671</strain>
    </source>
</reference>
<protein>
    <submittedName>
        <fullName evidence="1">Uncharacterized protein</fullName>
    </submittedName>
</protein>
<evidence type="ECO:0000313" key="1">
    <source>
        <dbReference type="EMBL" id="BBZ34927.1"/>
    </source>
</evidence>
<gene>
    <name evidence="1" type="ORF">MCNF_35320</name>
</gene>
<sequence length="129" mass="13866">MRGTEQSWRSDNLGREDHEVRSAIRFAVVASIAGVALLIIAALWASTCNGPAADVDTVACGATQRTLLGLLAPAILFGSAVWAFVRTYLVWRAEGTWWGWQGAGWFLMMVMLLTLTMGFPPIAGPGLVS</sequence>
<dbReference type="Proteomes" id="UP000466931">
    <property type="component" value="Chromosome"/>
</dbReference>
<accession>A0A7I7Y027</accession>
<proteinExistence type="predicted"/>
<reference evidence="1" key="2">
    <citation type="submission" date="2020-02" db="EMBL/GenBank/DDBJ databases">
        <authorList>
            <person name="Matsumoto Y."/>
            <person name="Motooka D."/>
            <person name="Nakamura S."/>
        </authorList>
    </citation>
    <scope>NUCLEOTIDE SEQUENCE</scope>
    <source>
        <strain evidence="1">JCM 13671</strain>
    </source>
</reference>